<dbReference type="PROSITE" id="PS50893">
    <property type="entry name" value="ABC_TRANSPORTER_2"/>
    <property type="match status" value="1"/>
</dbReference>
<evidence type="ECO:0000256" key="4">
    <source>
        <dbReference type="ARBA" id="ARBA00022801"/>
    </source>
</evidence>
<dbReference type="Pfam" id="PF03412">
    <property type="entry name" value="Peptidase_C39"/>
    <property type="match status" value="1"/>
</dbReference>
<keyword evidence="3" id="KW-0547">Nucleotide-binding</keyword>
<feature type="transmembrane region" description="Helical" evidence="8">
    <location>
        <begin position="306"/>
        <end position="326"/>
    </location>
</feature>
<keyword evidence="4" id="KW-0378">Hydrolase</keyword>
<keyword evidence="2 8" id="KW-0812">Transmembrane</keyword>
<dbReference type="InterPro" id="IPR003439">
    <property type="entry name" value="ABC_transporter-like_ATP-bd"/>
</dbReference>
<dbReference type="GO" id="GO:0015421">
    <property type="term" value="F:ABC-type oligopeptide transporter activity"/>
    <property type="evidence" value="ECO:0007669"/>
    <property type="project" value="TreeGrafter"/>
</dbReference>
<evidence type="ECO:0000256" key="7">
    <source>
        <dbReference type="ARBA" id="ARBA00023136"/>
    </source>
</evidence>
<evidence type="ECO:0000259" key="10">
    <source>
        <dbReference type="PROSITE" id="PS50929"/>
    </source>
</evidence>
<comment type="caution">
    <text evidence="12">The sequence shown here is derived from an EMBL/GenBank/DDBJ whole genome shotgun (WGS) entry which is preliminary data.</text>
</comment>
<keyword evidence="5 12" id="KW-0067">ATP-binding</keyword>
<dbReference type="InterPro" id="IPR039421">
    <property type="entry name" value="Type_1_exporter"/>
</dbReference>
<evidence type="ECO:0000256" key="8">
    <source>
        <dbReference type="SAM" id="Phobius"/>
    </source>
</evidence>
<dbReference type="GO" id="GO:0006508">
    <property type="term" value="P:proteolysis"/>
    <property type="evidence" value="ECO:0007669"/>
    <property type="project" value="InterPro"/>
</dbReference>
<dbReference type="GO" id="GO:0016887">
    <property type="term" value="F:ATP hydrolysis activity"/>
    <property type="evidence" value="ECO:0007669"/>
    <property type="project" value="InterPro"/>
</dbReference>
<keyword evidence="6 8" id="KW-1133">Transmembrane helix</keyword>
<dbReference type="InterPro" id="IPR036640">
    <property type="entry name" value="ABC1_TM_sf"/>
</dbReference>
<dbReference type="PROSITE" id="PS50929">
    <property type="entry name" value="ABC_TM1F"/>
    <property type="match status" value="1"/>
</dbReference>
<feature type="domain" description="ABC transporter" evidence="9">
    <location>
        <begin position="488"/>
        <end position="721"/>
    </location>
</feature>
<organism evidence="12 13">
    <name type="scientific">Hallella colorans</name>
    <dbReference type="NCBI Taxonomy" id="1703337"/>
    <lineage>
        <taxon>Bacteria</taxon>
        <taxon>Pseudomonadati</taxon>
        <taxon>Bacteroidota</taxon>
        <taxon>Bacteroidia</taxon>
        <taxon>Bacteroidales</taxon>
        <taxon>Prevotellaceae</taxon>
        <taxon>Hallella</taxon>
    </lineage>
</organism>
<dbReference type="SMART" id="SM00382">
    <property type="entry name" value="AAA"/>
    <property type="match status" value="1"/>
</dbReference>
<dbReference type="GO" id="GO:0008233">
    <property type="term" value="F:peptidase activity"/>
    <property type="evidence" value="ECO:0007669"/>
    <property type="project" value="InterPro"/>
</dbReference>
<feature type="domain" description="ABC transmembrane type-1" evidence="10">
    <location>
        <begin position="168"/>
        <end position="449"/>
    </location>
</feature>
<evidence type="ECO:0000259" key="9">
    <source>
        <dbReference type="PROSITE" id="PS50893"/>
    </source>
</evidence>
<dbReference type="InterPro" id="IPR005074">
    <property type="entry name" value="Peptidase_C39"/>
</dbReference>
<evidence type="ECO:0000313" key="13">
    <source>
        <dbReference type="Proteomes" id="UP000245870"/>
    </source>
</evidence>
<dbReference type="EMBL" id="QENY01000001">
    <property type="protein sequence ID" value="PVX59415.1"/>
    <property type="molecule type" value="Genomic_DNA"/>
</dbReference>
<dbReference type="Proteomes" id="UP000245870">
    <property type="component" value="Unassembled WGS sequence"/>
</dbReference>
<dbReference type="InterPro" id="IPR003593">
    <property type="entry name" value="AAA+_ATPase"/>
</dbReference>
<dbReference type="GO" id="GO:0005524">
    <property type="term" value="F:ATP binding"/>
    <property type="evidence" value="ECO:0007669"/>
    <property type="project" value="UniProtKB-KW"/>
</dbReference>
<evidence type="ECO:0000256" key="1">
    <source>
        <dbReference type="ARBA" id="ARBA00004651"/>
    </source>
</evidence>
<evidence type="ECO:0000256" key="6">
    <source>
        <dbReference type="ARBA" id="ARBA00022989"/>
    </source>
</evidence>
<evidence type="ECO:0000256" key="5">
    <source>
        <dbReference type="ARBA" id="ARBA00022840"/>
    </source>
</evidence>
<dbReference type="PANTHER" id="PTHR43394">
    <property type="entry name" value="ATP-DEPENDENT PERMEASE MDL1, MITOCHONDRIAL"/>
    <property type="match status" value="1"/>
</dbReference>
<dbReference type="SUPFAM" id="SSF52540">
    <property type="entry name" value="P-loop containing nucleoside triphosphate hydrolases"/>
    <property type="match status" value="1"/>
</dbReference>
<dbReference type="Pfam" id="PF00005">
    <property type="entry name" value="ABC_tran"/>
    <property type="match status" value="1"/>
</dbReference>
<feature type="transmembrane region" description="Helical" evidence="8">
    <location>
        <begin position="420"/>
        <end position="445"/>
    </location>
</feature>
<dbReference type="GO" id="GO:0005886">
    <property type="term" value="C:plasma membrane"/>
    <property type="evidence" value="ECO:0007669"/>
    <property type="project" value="UniProtKB-SubCell"/>
</dbReference>
<dbReference type="PROSITE" id="PS50990">
    <property type="entry name" value="PEPTIDASE_C39"/>
    <property type="match status" value="1"/>
</dbReference>
<dbReference type="Gene3D" id="3.40.50.300">
    <property type="entry name" value="P-loop containing nucleotide triphosphate hydrolases"/>
    <property type="match status" value="1"/>
</dbReference>
<sequence>MTKLYVAQETENSCGIACLSSIAKFYNIDFRSNDLINLRGGNFQGNTLLELKKIAGSIGLEANGYMCTIEELEKCSHPAILHTINSNGFTHFIVSYGYMNNHFLLMDPALGVLYYTKEELNNIWATKSILLFESSKKKGNQNIKPSCKKNYIRKYLLPLINADYRLLFITFILSAFTSLFGVASAVFLQTLVDTILPQKNFQTLLSYLLCYCCIILISQIASYVNTNFIITQNLFFNIRIIKKLLHKIFQLPISFFMVIKTGDIISRLNYAEKIQNSIIYLVNTIIIELLMMFFSIFVLLWYDWSIALATLLSIPLLALITYFYSVKISKQNETLMREYATFDTYSIDTLSGIREIRSFQKEDVFFRRLLSFYKNTQRTSRLLKHTNTNYELSIGMVSVFFSFFTILLGSYYVMIGRIHLGALFAIITIVTMIIQSSIKIVSYAVDIQEAKMAFKRIIFLLDCKTEKELLTSAINNDFTMKEVVINRLEIKNLSFNYFNQPLLLKNINFIVETGQIVSIFGTIGTGKTTIINLIQRFYTGYSGKILYNAHNIEEFSISGWRSMIGYVPQQTKTFVGTIKDNITLFEKNPDTKRVFELCNQLMAKKELTDSITLDLQIDENGSNLSGGQKQIIGIARALYKRPKILLLDEPTSSLDKESELAIINILKEIKNELIIIMITHKPEIAKLSDKIYVIENKTFSCNGNHDDLIYRSNMYSKAYNMLIS</sequence>
<dbReference type="PANTHER" id="PTHR43394:SF1">
    <property type="entry name" value="ATP-BINDING CASSETTE SUB-FAMILY B MEMBER 10, MITOCHONDRIAL"/>
    <property type="match status" value="1"/>
</dbReference>
<feature type="transmembrane region" description="Helical" evidence="8">
    <location>
        <begin position="204"/>
        <end position="224"/>
    </location>
</feature>
<dbReference type="InterPro" id="IPR027417">
    <property type="entry name" value="P-loop_NTPase"/>
</dbReference>
<name>A0A2U0UP98_9BACT</name>
<proteinExistence type="predicted"/>
<evidence type="ECO:0000256" key="3">
    <source>
        <dbReference type="ARBA" id="ARBA00022741"/>
    </source>
</evidence>
<evidence type="ECO:0000313" key="12">
    <source>
        <dbReference type="EMBL" id="PVX59415.1"/>
    </source>
</evidence>
<feature type="transmembrane region" description="Helical" evidence="8">
    <location>
        <begin position="390"/>
        <end position="414"/>
    </location>
</feature>
<dbReference type="Gene3D" id="1.20.1560.10">
    <property type="entry name" value="ABC transporter type 1, transmembrane domain"/>
    <property type="match status" value="1"/>
</dbReference>
<dbReference type="InterPro" id="IPR011527">
    <property type="entry name" value="ABC1_TM_dom"/>
</dbReference>
<feature type="transmembrane region" description="Helical" evidence="8">
    <location>
        <begin position="278"/>
        <end position="300"/>
    </location>
</feature>
<feature type="transmembrane region" description="Helical" evidence="8">
    <location>
        <begin position="166"/>
        <end position="192"/>
    </location>
</feature>
<dbReference type="AlphaFoldDB" id="A0A2U0UP98"/>
<protein>
    <submittedName>
        <fullName evidence="12">ATP-binding cassette subfamily B protein</fullName>
    </submittedName>
</protein>
<evidence type="ECO:0000256" key="2">
    <source>
        <dbReference type="ARBA" id="ARBA00022692"/>
    </source>
</evidence>
<feature type="domain" description="Peptidase C39" evidence="11">
    <location>
        <begin position="8"/>
        <end position="131"/>
    </location>
</feature>
<dbReference type="Gene3D" id="3.90.70.10">
    <property type="entry name" value="Cysteine proteinases"/>
    <property type="match status" value="1"/>
</dbReference>
<comment type="subcellular location">
    <subcellularLocation>
        <location evidence="1">Cell membrane</location>
        <topology evidence="1">Multi-pass membrane protein</topology>
    </subcellularLocation>
</comment>
<accession>A0A2U0UP98</accession>
<gene>
    <name evidence="12" type="ORF">C7379_101187</name>
</gene>
<dbReference type="SUPFAM" id="SSF90123">
    <property type="entry name" value="ABC transporter transmembrane region"/>
    <property type="match status" value="1"/>
</dbReference>
<keyword evidence="7 8" id="KW-0472">Membrane</keyword>
<dbReference type="Pfam" id="PF00664">
    <property type="entry name" value="ABC_membrane"/>
    <property type="match status" value="1"/>
</dbReference>
<reference evidence="12 13" key="1">
    <citation type="submission" date="2018-05" db="EMBL/GenBank/DDBJ databases">
        <title>Genomic Encyclopedia of Type Strains, Phase IV (KMG-IV): sequencing the most valuable type-strain genomes for metagenomic binning, comparative biology and taxonomic classification.</title>
        <authorList>
            <person name="Goeker M."/>
        </authorList>
    </citation>
    <scope>NUCLEOTIDE SEQUENCE [LARGE SCALE GENOMIC DNA]</scope>
    <source>
        <strain evidence="12 13">DSM 100333</strain>
    </source>
</reference>
<keyword evidence="13" id="KW-1185">Reference proteome</keyword>
<evidence type="ECO:0000259" key="11">
    <source>
        <dbReference type="PROSITE" id="PS50990"/>
    </source>
</evidence>